<evidence type="ECO:0000313" key="2">
    <source>
        <dbReference type="EMBL" id="QBM90911.1"/>
    </source>
</evidence>
<evidence type="ECO:0000256" key="1">
    <source>
        <dbReference type="SAM" id="SignalP"/>
    </source>
</evidence>
<reference evidence="3" key="1">
    <citation type="submission" date="2019-03" db="EMBL/GenBank/DDBJ databases">
        <title>Snf2 controls pulcherriminic acid biosynthesis and connects pigmentation and antifungal activity of the yeast Metschnikowia pulcherrima.</title>
        <authorList>
            <person name="Gore-Lloyd D."/>
            <person name="Sumann I."/>
            <person name="Brachmann A.O."/>
            <person name="Schneeberger K."/>
            <person name="Ortiz-Merino R.A."/>
            <person name="Moreno-Beltran M."/>
            <person name="Schlaefli M."/>
            <person name="Kirner P."/>
            <person name="Santos Kron A."/>
            <person name="Wolfe K.H."/>
            <person name="Piel J."/>
            <person name="Ahrens C.H."/>
            <person name="Henk D."/>
            <person name="Freimoser F.M."/>
        </authorList>
    </citation>
    <scope>NUCLEOTIDE SEQUENCE [LARGE SCALE GENOMIC DNA]</scope>
    <source>
        <strain evidence="3">APC 1.2</strain>
    </source>
</reference>
<keyword evidence="1" id="KW-0732">Signal</keyword>
<accession>A0A4P6XXJ5</accession>
<dbReference type="EMBL" id="CP034461">
    <property type="protein sequence ID" value="QBM90911.1"/>
    <property type="molecule type" value="Genomic_DNA"/>
</dbReference>
<organism evidence="2 3">
    <name type="scientific">Metschnikowia aff. pulcherrima</name>
    <dbReference type="NCBI Taxonomy" id="2163413"/>
    <lineage>
        <taxon>Eukaryota</taxon>
        <taxon>Fungi</taxon>
        <taxon>Dikarya</taxon>
        <taxon>Ascomycota</taxon>
        <taxon>Saccharomycotina</taxon>
        <taxon>Pichiomycetes</taxon>
        <taxon>Metschnikowiaceae</taxon>
        <taxon>Metschnikowia</taxon>
    </lineage>
</organism>
<name>A0A4P6XXJ5_9ASCO</name>
<feature type="signal peptide" evidence="1">
    <location>
        <begin position="1"/>
        <end position="22"/>
    </location>
</feature>
<keyword evidence="3" id="KW-1185">Reference proteome</keyword>
<dbReference type="AlphaFoldDB" id="A0A4P6XXJ5"/>
<gene>
    <name evidence="2" type="ORF">METSCH_F04990</name>
</gene>
<dbReference type="Proteomes" id="UP000292447">
    <property type="component" value="Chromosome VI"/>
</dbReference>
<sequence length="168" mass="19077">MCVLTLFRLGIVFTCILQLAACMTEDSTKQESDSEYESDLDSYVSCTNTDLSEFIKFHEDHPDASTSFSQELETNESLLNHLEQLWKDLKELADKDQTFACLFETLLDEFTKSTRTEQSGDTFTRPRAASAYHSVRAFPTISPDEKLHHIMDVVVIDDSETETADEAD</sequence>
<proteinExistence type="predicted"/>
<feature type="chain" id="PRO_5020858848" evidence="1">
    <location>
        <begin position="23"/>
        <end position="168"/>
    </location>
</feature>
<protein>
    <submittedName>
        <fullName evidence="2">Uncharacterized protein</fullName>
    </submittedName>
</protein>
<evidence type="ECO:0000313" key="3">
    <source>
        <dbReference type="Proteomes" id="UP000292447"/>
    </source>
</evidence>